<evidence type="ECO:0000256" key="1">
    <source>
        <dbReference type="SAM" id="MobiDB-lite"/>
    </source>
</evidence>
<dbReference type="SUPFAM" id="SSF48403">
    <property type="entry name" value="Ankyrin repeat"/>
    <property type="match status" value="1"/>
</dbReference>
<feature type="compositionally biased region" description="Basic and acidic residues" evidence="1">
    <location>
        <begin position="81"/>
        <end position="90"/>
    </location>
</feature>
<protein>
    <recommendedName>
        <fullName evidence="4">Ankyrin repeat protein</fullName>
    </recommendedName>
</protein>
<feature type="region of interest" description="Disordered" evidence="1">
    <location>
        <begin position="64"/>
        <end position="90"/>
    </location>
</feature>
<sequence>MKRDPTGGGLTHLGKDGVLRTISGNYEVLDARGLSPKQINAFLDVMPDELVEKADFRDVDGTTVTSQEGLFHPAPGILPTKPEDDPKSAEERRKLVEQNRAAYEEAKGNYGRNLISLAAQNGHDTVGKVLLENANVDVNMKDCRYRNPISYAAVGGHKTVFNLLLENRNVDVGMVDIWVKLRYHMPQQAAMRQWYSFY</sequence>
<evidence type="ECO:0000313" key="3">
    <source>
        <dbReference type="Proteomes" id="UP001219568"/>
    </source>
</evidence>
<reference evidence="2" key="2">
    <citation type="submission" date="2023-01" db="EMBL/GenBank/DDBJ databases">
        <authorList>
            <person name="Petersen C."/>
        </authorList>
    </citation>
    <scope>NUCLEOTIDE SEQUENCE</scope>
    <source>
        <strain evidence="2">IBT 15450</strain>
    </source>
</reference>
<dbReference type="Pfam" id="PF12796">
    <property type="entry name" value="Ank_2"/>
    <property type="match status" value="1"/>
</dbReference>
<dbReference type="EMBL" id="JAQJZL010000016">
    <property type="protein sequence ID" value="KAJ6022981.1"/>
    <property type="molecule type" value="Genomic_DNA"/>
</dbReference>
<proteinExistence type="predicted"/>
<name>A0AAD6HZN0_PENCN</name>
<dbReference type="InterPro" id="IPR002110">
    <property type="entry name" value="Ankyrin_rpt"/>
</dbReference>
<reference evidence="2" key="1">
    <citation type="journal article" date="2023" name="IMA Fungus">
        <title>Comparative genomic study of the Penicillium genus elucidates a diverse pangenome and 15 lateral gene transfer events.</title>
        <authorList>
            <person name="Petersen C."/>
            <person name="Sorensen T."/>
            <person name="Nielsen M.R."/>
            <person name="Sondergaard T.E."/>
            <person name="Sorensen J.L."/>
            <person name="Fitzpatrick D.A."/>
            <person name="Frisvad J.C."/>
            <person name="Nielsen K.L."/>
        </authorList>
    </citation>
    <scope>NUCLEOTIDE SEQUENCE</scope>
    <source>
        <strain evidence="2">IBT 15450</strain>
    </source>
</reference>
<dbReference type="AlphaFoldDB" id="A0AAD6HZN0"/>
<organism evidence="2 3">
    <name type="scientific">Penicillium canescens</name>
    <dbReference type="NCBI Taxonomy" id="5083"/>
    <lineage>
        <taxon>Eukaryota</taxon>
        <taxon>Fungi</taxon>
        <taxon>Dikarya</taxon>
        <taxon>Ascomycota</taxon>
        <taxon>Pezizomycotina</taxon>
        <taxon>Eurotiomycetes</taxon>
        <taxon>Eurotiomycetidae</taxon>
        <taxon>Eurotiales</taxon>
        <taxon>Aspergillaceae</taxon>
        <taxon>Penicillium</taxon>
    </lineage>
</organism>
<dbReference type="InterPro" id="IPR036770">
    <property type="entry name" value="Ankyrin_rpt-contain_sf"/>
</dbReference>
<dbReference type="Proteomes" id="UP001219568">
    <property type="component" value="Unassembled WGS sequence"/>
</dbReference>
<comment type="caution">
    <text evidence="2">The sequence shown here is derived from an EMBL/GenBank/DDBJ whole genome shotgun (WGS) entry which is preliminary data.</text>
</comment>
<dbReference type="Gene3D" id="1.25.40.20">
    <property type="entry name" value="Ankyrin repeat-containing domain"/>
    <property type="match status" value="1"/>
</dbReference>
<evidence type="ECO:0008006" key="4">
    <source>
        <dbReference type="Google" id="ProtNLM"/>
    </source>
</evidence>
<feature type="non-terminal residue" evidence="2">
    <location>
        <position position="1"/>
    </location>
</feature>
<evidence type="ECO:0000313" key="2">
    <source>
        <dbReference type="EMBL" id="KAJ6022981.1"/>
    </source>
</evidence>
<accession>A0AAD6HZN0</accession>
<gene>
    <name evidence="2" type="ORF">N7460_013376</name>
</gene>
<keyword evidence="3" id="KW-1185">Reference proteome</keyword>